<organism evidence="2 3">
    <name type="scientific">Parachaetomium inaequale</name>
    <dbReference type="NCBI Taxonomy" id="2588326"/>
    <lineage>
        <taxon>Eukaryota</taxon>
        <taxon>Fungi</taxon>
        <taxon>Dikarya</taxon>
        <taxon>Ascomycota</taxon>
        <taxon>Pezizomycotina</taxon>
        <taxon>Sordariomycetes</taxon>
        <taxon>Sordariomycetidae</taxon>
        <taxon>Sordariales</taxon>
        <taxon>Chaetomiaceae</taxon>
        <taxon>Parachaetomium</taxon>
    </lineage>
</organism>
<feature type="compositionally biased region" description="Acidic residues" evidence="1">
    <location>
        <begin position="49"/>
        <end position="62"/>
    </location>
</feature>
<protein>
    <submittedName>
        <fullName evidence="2">Uncharacterized protein</fullName>
    </submittedName>
</protein>
<reference evidence="3" key="1">
    <citation type="journal article" date="2023" name="Mol. Phylogenet. Evol.">
        <title>Genome-scale phylogeny and comparative genomics of the fungal order Sordariales.</title>
        <authorList>
            <person name="Hensen N."/>
            <person name="Bonometti L."/>
            <person name="Westerberg I."/>
            <person name="Brannstrom I.O."/>
            <person name="Guillou S."/>
            <person name="Cros-Aarteil S."/>
            <person name="Calhoun S."/>
            <person name="Haridas S."/>
            <person name="Kuo A."/>
            <person name="Mondo S."/>
            <person name="Pangilinan J."/>
            <person name="Riley R."/>
            <person name="LaButti K."/>
            <person name="Andreopoulos B."/>
            <person name="Lipzen A."/>
            <person name="Chen C."/>
            <person name="Yan M."/>
            <person name="Daum C."/>
            <person name="Ng V."/>
            <person name="Clum A."/>
            <person name="Steindorff A."/>
            <person name="Ohm R.A."/>
            <person name="Martin F."/>
            <person name="Silar P."/>
            <person name="Natvig D.O."/>
            <person name="Lalanne C."/>
            <person name="Gautier V."/>
            <person name="Ament-Velasquez S.L."/>
            <person name="Kruys A."/>
            <person name="Hutchinson M.I."/>
            <person name="Powell A.J."/>
            <person name="Barry K."/>
            <person name="Miller A.N."/>
            <person name="Grigoriev I.V."/>
            <person name="Debuchy R."/>
            <person name="Gladieux P."/>
            <person name="Hiltunen Thoren M."/>
            <person name="Johannesson H."/>
        </authorList>
    </citation>
    <scope>NUCLEOTIDE SEQUENCE [LARGE SCALE GENOMIC DNA]</scope>
    <source>
        <strain evidence="3">CBS 284.82</strain>
    </source>
</reference>
<evidence type="ECO:0000256" key="1">
    <source>
        <dbReference type="SAM" id="MobiDB-lite"/>
    </source>
</evidence>
<proteinExistence type="predicted"/>
<accession>A0AAN6SQ66</accession>
<evidence type="ECO:0000313" key="3">
    <source>
        <dbReference type="Proteomes" id="UP001303115"/>
    </source>
</evidence>
<keyword evidence="3" id="KW-1185">Reference proteome</keyword>
<comment type="caution">
    <text evidence="2">The sequence shown here is derived from an EMBL/GenBank/DDBJ whole genome shotgun (WGS) entry which is preliminary data.</text>
</comment>
<gene>
    <name evidence="2" type="ORF">C8A01DRAFT_17437</name>
</gene>
<dbReference type="EMBL" id="MU854427">
    <property type="protein sequence ID" value="KAK4038512.1"/>
    <property type="molecule type" value="Genomic_DNA"/>
</dbReference>
<dbReference type="Proteomes" id="UP001303115">
    <property type="component" value="Unassembled WGS sequence"/>
</dbReference>
<name>A0AAN6SQ66_9PEZI</name>
<evidence type="ECO:0000313" key="2">
    <source>
        <dbReference type="EMBL" id="KAK4038512.1"/>
    </source>
</evidence>
<feature type="compositionally biased region" description="Polar residues" evidence="1">
    <location>
        <begin position="1"/>
        <end position="28"/>
    </location>
</feature>
<feature type="region of interest" description="Disordered" evidence="1">
    <location>
        <begin position="1"/>
        <end position="62"/>
    </location>
</feature>
<sequence length="277" mass="31945">MEDTVTTSDGDTPPASENSDSNPTTTGNAKGRGRPSVQQQIPGSSADYDYYDDESDDDDDDEYASFNEYDRFGQEWGIIDLRMLPKRGTPECPAAPWAAVLEVKCRDVPRLMREGFFWSAENVLREEGHMSWETRPEWTALGCRYKRTWILADRPNHEARRWVGRLEVVSPLLELLPDFQVLNLSRENVYAAAATNALQQWIYNFDYRFPRHNYNCIYGNKPLKGWWPWPTEEGSYNTAFPDVDAGELFPHPPVTWSRFQGRELGGWYQQPTSCVIQ</sequence>
<dbReference type="AlphaFoldDB" id="A0AAN6SQ66"/>